<name>A0ABV0FYD6_9BURK</name>
<keyword evidence="3" id="KW-1185">Reference proteome</keyword>
<evidence type="ECO:0008006" key="4">
    <source>
        <dbReference type="Google" id="ProtNLM"/>
    </source>
</evidence>
<proteinExistence type="predicted"/>
<evidence type="ECO:0000256" key="1">
    <source>
        <dbReference type="SAM" id="MobiDB-lite"/>
    </source>
</evidence>
<protein>
    <recommendedName>
        <fullName evidence="4">XRE family transcriptional regulator</fullName>
    </recommendedName>
</protein>
<accession>A0ABV0FYD6</accession>
<feature type="region of interest" description="Disordered" evidence="1">
    <location>
        <begin position="1"/>
        <end position="21"/>
    </location>
</feature>
<dbReference type="EMBL" id="JBDPZD010000001">
    <property type="protein sequence ID" value="MEO3690047.1"/>
    <property type="molecule type" value="Genomic_DNA"/>
</dbReference>
<sequence>MLDSRNGVGSQQAVAAHPPGPGTHLEDLFAELVAEMPRLGEAARLPDLERAIGLIKAKANVDLQKEVLRVARLAPCHFIQLQRSANKRNPTSILAIIKLAAAAGVRISDLLREGSRPREFAW</sequence>
<comment type="caution">
    <text evidence="2">The sequence shown here is derived from an EMBL/GenBank/DDBJ whole genome shotgun (WGS) entry which is preliminary data.</text>
</comment>
<gene>
    <name evidence="2" type="ORF">ABDJ85_01110</name>
</gene>
<reference evidence="2 3" key="1">
    <citation type="submission" date="2024-05" db="EMBL/GenBank/DDBJ databases">
        <title>Roseateles sp. DJS-2-20 16S ribosomal RNA gene Genome sequencing and assembly.</title>
        <authorList>
            <person name="Woo H."/>
        </authorList>
    </citation>
    <scope>NUCLEOTIDE SEQUENCE [LARGE SCALE GENOMIC DNA]</scope>
    <source>
        <strain evidence="2 3">DJS-2-20</strain>
    </source>
</reference>
<dbReference type="RefSeq" id="WP_347702882.1">
    <property type="nucleotide sequence ID" value="NZ_JBDPZD010000001.1"/>
</dbReference>
<dbReference type="Proteomes" id="UP001495147">
    <property type="component" value="Unassembled WGS sequence"/>
</dbReference>
<evidence type="ECO:0000313" key="2">
    <source>
        <dbReference type="EMBL" id="MEO3690047.1"/>
    </source>
</evidence>
<organism evidence="2 3">
    <name type="scientific">Roseateles paludis</name>
    <dbReference type="NCBI Taxonomy" id="3145238"/>
    <lineage>
        <taxon>Bacteria</taxon>
        <taxon>Pseudomonadati</taxon>
        <taxon>Pseudomonadota</taxon>
        <taxon>Betaproteobacteria</taxon>
        <taxon>Burkholderiales</taxon>
        <taxon>Sphaerotilaceae</taxon>
        <taxon>Roseateles</taxon>
    </lineage>
</organism>
<evidence type="ECO:0000313" key="3">
    <source>
        <dbReference type="Proteomes" id="UP001495147"/>
    </source>
</evidence>